<evidence type="ECO:0000256" key="1">
    <source>
        <dbReference type="ARBA" id="ARBA00007673"/>
    </source>
</evidence>
<protein>
    <submittedName>
        <fullName evidence="3">4-oxalomesaconate tautomerase</fullName>
        <ecNumber evidence="3">5.3.2.8</ecNumber>
    </submittedName>
</protein>
<sequence>MWMRGGTSKGGYFLASDLPADTAARDAFLLAVMGSPDPRQIDGMGGADPLTSKVAVVRKSEREGVDVDYLFLQVFVDQATVSDAQNCGNILAGIGPFAIERGLVAATGDRTEVTIYMENTGQIAVATVETPGGQVTYAGEARIDGVPGSHAPVSLEFRDTAGSSCGALLPTGNPSDTIEGVACTLIDNGMPCVVFAAEAVGATGYESREELESDAFAPIRKKIEAIRLKAGPLMNLGDVTEKSVPKMTLVAPPRNGGALTTRVFIPHRAHASIGVLGAVTAATAALVEGSPAAAVAEVPEGAEKTLSIEHPSGETTCVLKVDEAGTVVSAALLRTARKLMDGTIYG</sequence>
<dbReference type="Proteomes" id="UP000460626">
    <property type="component" value="Unassembled WGS sequence"/>
</dbReference>
<dbReference type="OrthoDB" id="9779763at2"/>
<dbReference type="Gene3D" id="3.10.310.10">
    <property type="entry name" value="Diaminopimelate Epimerase, Chain A, domain 1"/>
    <property type="match status" value="2"/>
</dbReference>
<keyword evidence="4" id="KW-1185">Reference proteome</keyword>
<dbReference type="Pfam" id="PF04303">
    <property type="entry name" value="PrpF"/>
    <property type="match status" value="1"/>
</dbReference>
<organism evidence="3 4">
    <name type="scientific">Aurantiacibacter arachoides</name>
    <dbReference type="NCBI Taxonomy" id="1850444"/>
    <lineage>
        <taxon>Bacteria</taxon>
        <taxon>Pseudomonadati</taxon>
        <taxon>Pseudomonadota</taxon>
        <taxon>Alphaproteobacteria</taxon>
        <taxon>Sphingomonadales</taxon>
        <taxon>Erythrobacteraceae</taxon>
        <taxon>Aurantiacibacter</taxon>
    </lineage>
</organism>
<proteinExistence type="inferred from homology"/>
<gene>
    <name evidence="3" type="ORF">GRI62_00770</name>
</gene>
<evidence type="ECO:0000313" key="3">
    <source>
        <dbReference type="EMBL" id="MXO92138.1"/>
    </source>
</evidence>
<comment type="similarity">
    <text evidence="1">Belongs to the PrpF family.</text>
</comment>
<keyword evidence="2 3" id="KW-0413">Isomerase</keyword>
<dbReference type="PANTHER" id="PTHR43709">
    <property type="entry name" value="ACONITATE ISOMERASE-RELATED"/>
    <property type="match status" value="1"/>
</dbReference>
<name>A0A844ZWM1_9SPHN</name>
<dbReference type="EMBL" id="WTYH01000001">
    <property type="protein sequence ID" value="MXO92138.1"/>
    <property type="molecule type" value="Genomic_DNA"/>
</dbReference>
<dbReference type="PANTHER" id="PTHR43709:SF3">
    <property type="entry name" value="ISOMERASE YBHH-RELATED"/>
    <property type="match status" value="1"/>
</dbReference>
<evidence type="ECO:0000256" key="2">
    <source>
        <dbReference type="ARBA" id="ARBA00023235"/>
    </source>
</evidence>
<dbReference type="EC" id="5.3.2.8" evidence="3"/>
<dbReference type="NCBIfam" id="NF033377">
    <property type="entry name" value="OMA_tautomer"/>
    <property type="match status" value="1"/>
</dbReference>
<dbReference type="SUPFAM" id="SSF54506">
    <property type="entry name" value="Diaminopimelate epimerase-like"/>
    <property type="match status" value="2"/>
</dbReference>
<evidence type="ECO:0000313" key="4">
    <source>
        <dbReference type="Proteomes" id="UP000460626"/>
    </source>
</evidence>
<comment type="caution">
    <text evidence="3">The sequence shown here is derived from an EMBL/GenBank/DDBJ whole genome shotgun (WGS) entry which is preliminary data.</text>
</comment>
<dbReference type="GO" id="GO:0016853">
    <property type="term" value="F:isomerase activity"/>
    <property type="evidence" value="ECO:0007669"/>
    <property type="project" value="UniProtKB-KW"/>
</dbReference>
<reference evidence="3 4" key="1">
    <citation type="submission" date="2019-12" db="EMBL/GenBank/DDBJ databases">
        <title>Genomic-based taxomic classification of the family Erythrobacteraceae.</title>
        <authorList>
            <person name="Xu L."/>
        </authorList>
    </citation>
    <scope>NUCLEOTIDE SEQUENCE [LARGE SCALE GENOMIC DNA]</scope>
    <source>
        <strain evidence="3 4">RC4-10-4</strain>
    </source>
</reference>
<dbReference type="InterPro" id="IPR047687">
    <property type="entry name" value="OMA_tautomer-like"/>
</dbReference>
<dbReference type="InterPro" id="IPR007400">
    <property type="entry name" value="PrpF-like"/>
</dbReference>
<dbReference type="AlphaFoldDB" id="A0A844ZWM1"/>
<accession>A0A844ZWM1</accession>